<gene>
    <name evidence="1" type="ORF">I7I53_03328</name>
</gene>
<dbReference type="AlphaFoldDB" id="A0A8A1LSR2"/>
<evidence type="ECO:0000313" key="2">
    <source>
        <dbReference type="Proteomes" id="UP000663419"/>
    </source>
</evidence>
<reference evidence="1" key="1">
    <citation type="submission" date="2021-01" db="EMBL/GenBank/DDBJ databases">
        <title>Chromosome-level genome assembly of a human fungal pathogen reveals clustering of transcriptionally co-regulated genes.</title>
        <authorList>
            <person name="Voorhies M."/>
            <person name="Cohen S."/>
            <person name="Shea T.P."/>
            <person name="Petrus S."/>
            <person name="Munoz J.F."/>
            <person name="Poplawski S."/>
            <person name="Goldman W.E."/>
            <person name="Michael T."/>
            <person name="Cuomo C.A."/>
            <person name="Sil A."/>
            <person name="Beyhan S."/>
        </authorList>
    </citation>
    <scope>NUCLEOTIDE SEQUENCE</scope>
    <source>
        <strain evidence="1">H88</strain>
    </source>
</reference>
<proteinExistence type="predicted"/>
<dbReference type="VEuPathDB" id="FungiDB:I7I53_03328"/>
<evidence type="ECO:0000313" key="1">
    <source>
        <dbReference type="EMBL" id="QSS55454.1"/>
    </source>
</evidence>
<dbReference type="EMBL" id="CP069105">
    <property type="protein sequence ID" value="QSS55454.1"/>
    <property type="molecule type" value="Genomic_DNA"/>
</dbReference>
<sequence>MLTLMPGCFRVSGPCGPLFMHVLHFHQAPVASPTVLRRYSHLVRPHSFFLLTIMESHGVPATPL</sequence>
<dbReference type="Proteomes" id="UP000663419">
    <property type="component" value="Chromosome 4"/>
</dbReference>
<name>A0A8A1LSR2_AJEC8</name>
<organism evidence="1 2">
    <name type="scientific">Ajellomyces capsulatus (strain H88)</name>
    <name type="common">Darling's disease fungus</name>
    <name type="synonym">Histoplasma capsulatum</name>
    <dbReference type="NCBI Taxonomy" id="544711"/>
    <lineage>
        <taxon>Eukaryota</taxon>
        <taxon>Fungi</taxon>
        <taxon>Dikarya</taxon>
        <taxon>Ascomycota</taxon>
        <taxon>Pezizomycotina</taxon>
        <taxon>Eurotiomycetes</taxon>
        <taxon>Eurotiomycetidae</taxon>
        <taxon>Onygenales</taxon>
        <taxon>Ajellomycetaceae</taxon>
        <taxon>Histoplasma</taxon>
    </lineage>
</organism>
<accession>A0A8A1LSR2</accession>
<protein>
    <submittedName>
        <fullName evidence="1">Uncharacterized protein</fullName>
    </submittedName>
</protein>